<evidence type="ECO:0000256" key="6">
    <source>
        <dbReference type="SAM" id="Phobius"/>
    </source>
</evidence>
<dbReference type="GO" id="GO:0005886">
    <property type="term" value="C:plasma membrane"/>
    <property type="evidence" value="ECO:0007669"/>
    <property type="project" value="UniProtKB-SubCell"/>
</dbReference>
<evidence type="ECO:0000256" key="3">
    <source>
        <dbReference type="ARBA" id="ARBA00022692"/>
    </source>
</evidence>
<dbReference type="InterPro" id="IPR052027">
    <property type="entry name" value="PspC"/>
</dbReference>
<accession>A0A6N2RHK3</accession>
<organism evidence="8">
    <name type="scientific">Blautia glucerasea</name>
    <dbReference type="NCBI Taxonomy" id="536633"/>
    <lineage>
        <taxon>Bacteria</taxon>
        <taxon>Bacillati</taxon>
        <taxon>Bacillota</taxon>
        <taxon>Clostridia</taxon>
        <taxon>Lachnospirales</taxon>
        <taxon>Lachnospiraceae</taxon>
        <taxon>Blautia</taxon>
    </lineage>
</organism>
<evidence type="ECO:0000313" key="8">
    <source>
        <dbReference type="EMBL" id="VYS79285.1"/>
    </source>
</evidence>
<keyword evidence="5 6" id="KW-0472">Membrane</keyword>
<feature type="domain" description="Phage shock protein PspC N-terminal" evidence="7">
    <location>
        <begin position="4"/>
        <end position="60"/>
    </location>
</feature>
<dbReference type="InterPro" id="IPR007168">
    <property type="entry name" value="Phageshock_PspC_N"/>
</dbReference>
<dbReference type="PANTHER" id="PTHR33885:SF3">
    <property type="entry name" value="PHAGE SHOCK PROTEIN C"/>
    <property type="match status" value="1"/>
</dbReference>
<reference evidence="8" key="1">
    <citation type="submission" date="2019-11" db="EMBL/GenBank/DDBJ databases">
        <authorList>
            <person name="Feng L."/>
        </authorList>
    </citation>
    <scope>NUCLEOTIDE SEQUENCE</scope>
    <source>
        <strain evidence="8">BgluceraseaLFYP119</strain>
    </source>
</reference>
<dbReference type="EMBL" id="CACRST010000007">
    <property type="protein sequence ID" value="VYS79285.1"/>
    <property type="molecule type" value="Genomic_DNA"/>
</dbReference>
<evidence type="ECO:0000256" key="1">
    <source>
        <dbReference type="ARBA" id="ARBA00004162"/>
    </source>
</evidence>
<comment type="subcellular location">
    <subcellularLocation>
        <location evidence="1">Cell membrane</location>
        <topology evidence="1">Single-pass membrane protein</topology>
    </subcellularLocation>
</comment>
<dbReference type="Pfam" id="PF04024">
    <property type="entry name" value="PspC"/>
    <property type="match status" value="1"/>
</dbReference>
<protein>
    <submittedName>
        <fullName evidence="8">Phage shock protein C</fullName>
    </submittedName>
</protein>
<evidence type="ECO:0000259" key="7">
    <source>
        <dbReference type="Pfam" id="PF04024"/>
    </source>
</evidence>
<sequence>MSNKRLYKSSVNCMVCGVCGGIAEYFDIDPTLVRLAWVILTCFGGAGFWAYIIAAIIIPRG</sequence>
<gene>
    <name evidence="8" type="primary">pspC</name>
    <name evidence="8" type="ORF">BGLFYP119_00606</name>
</gene>
<name>A0A6N2RHK3_9FIRM</name>
<dbReference type="AlphaFoldDB" id="A0A6N2RHK3"/>
<keyword evidence="3 6" id="KW-0812">Transmembrane</keyword>
<keyword evidence="2" id="KW-1003">Cell membrane</keyword>
<evidence type="ECO:0000256" key="5">
    <source>
        <dbReference type="ARBA" id="ARBA00023136"/>
    </source>
</evidence>
<feature type="transmembrane region" description="Helical" evidence="6">
    <location>
        <begin position="35"/>
        <end position="58"/>
    </location>
</feature>
<evidence type="ECO:0000256" key="2">
    <source>
        <dbReference type="ARBA" id="ARBA00022475"/>
    </source>
</evidence>
<dbReference type="RefSeq" id="WP_156352555.1">
    <property type="nucleotide sequence ID" value="NZ_CACRST010000007.1"/>
</dbReference>
<keyword evidence="4 6" id="KW-1133">Transmembrane helix</keyword>
<dbReference type="PANTHER" id="PTHR33885">
    <property type="entry name" value="PHAGE SHOCK PROTEIN C"/>
    <property type="match status" value="1"/>
</dbReference>
<evidence type="ECO:0000256" key="4">
    <source>
        <dbReference type="ARBA" id="ARBA00022989"/>
    </source>
</evidence>
<proteinExistence type="predicted"/>